<evidence type="ECO:0000313" key="2">
    <source>
        <dbReference type="Proteomes" id="UP001170954"/>
    </source>
</evidence>
<reference evidence="1" key="1">
    <citation type="submission" date="2020-06" db="EMBL/GenBank/DDBJ databases">
        <authorList>
            <person name="Dong N."/>
        </authorList>
    </citation>
    <scope>NUCLEOTIDE SEQUENCE</scope>
    <source>
        <strain evidence="1">R1692</strain>
    </source>
</reference>
<accession>A0ABT7NQQ6</accession>
<evidence type="ECO:0000313" key="1">
    <source>
        <dbReference type="EMBL" id="MDM1049504.1"/>
    </source>
</evidence>
<keyword evidence="2" id="KW-1185">Reference proteome</keyword>
<dbReference type="Proteomes" id="UP001170954">
    <property type="component" value="Unassembled WGS sequence"/>
</dbReference>
<organism evidence="1 2">
    <name type="scientific">Sphingobacterium hotanense</name>
    <dbReference type="NCBI Taxonomy" id="649196"/>
    <lineage>
        <taxon>Bacteria</taxon>
        <taxon>Pseudomonadati</taxon>
        <taxon>Bacteroidota</taxon>
        <taxon>Sphingobacteriia</taxon>
        <taxon>Sphingobacteriales</taxon>
        <taxon>Sphingobacteriaceae</taxon>
        <taxon>Sphingobacterium</taxon>
    </lineage>
</organism>
<name>A0ABT7NQQ6_9SPHI</name>
<comment type="caution">
    <text evidence="1">The sequence shown here is derived from an EMBL/GenBank/DDBJ whole genome shotgun (WGS) entry which is preliminary data.</text>
</comment>
<reference evidence="1" key="2">
    <citation type="journal article" date="2022" name="Sci. Total Environ.">
        <title>Prevalence, transmission, and molecular epidemiology of tet(X)-positive bacteria among humans, animals, and environmental niches in China: An epidemiological, and genomic-based study.</title>
        <authorList>
            <person name="Dong N."/>
            <person name="Zeng Y."/>
            <person name="Cai C."/>
            <person name="Sun C."/>
            <person name="Lu J."/>
            <person name="Liu C."/>
            <person name="Zhou H."/>
            <person name="Sun Q."/>
            <person name="Shu L."/>
            <person name="Wang H."/>
            <person name="Wang Y."/>
            <person name="Wang S."/>
            <person name="Wu C."/>
            <person name="Chan E.W."/>
            <person name="Chen G."/>
            <person name="Shen Z."/>
            <person name="Chen S."/>
            <person name="Zhang R."/>
        </authorList>
    </citation>
    <scope>NUCLEOTIDE SEQUENCE</scope>
    <source>
        <strain evidence="1">R1692</strain>
    </source>
</reference>
<gene>
    <name evidence="1" type="ORF">HX018_14790</name>
</gene>
<dbReference type="EMBL" id="JACAGK010000048">
    <property type="protein sequence ID" value="MDM1049504.1"/>
    <property type="molecule type" value="Genomic_DNA"/>
</dbReference>
<dbReference type="RefSeq" id="WP_286651913.1">
    <property type="nucleotide sequence ID" value="NZ_JACAGK010000048.1"/>
</dbReference>
<protein>
    <submittedName>
        <fullName evidence="1">Uncharacterized protein</fullName>
    </submittedName>
</protein>
<proteinExistence type="predicted"/>
<sequence>MTINDIPVTDIPLNWKESKRRGRSGKLIGALRSLPVGKAIEAEYGTAKVYVSKLNTEFPDREYNHFRLGNTYYIGRTA</sequence>